<feature type="transmembrane region" description="Helical" evidence="4">
    <location>
        <begin position="323"/>
        <end position="342"/>
    </location>
</feature>
<dbReference type="PANTHER" id="PTHR12203:SF35">
    <property type="entry name" value="PROTEIN O-GLUCOSYLTRANSFERASE 1"/>
    <property type="match status" value="1"/>
</dbReference>
<dbReference type="InterPro" id="IPR006598">
    <property type="entry name" value="CAP10"/>
</dbReference>
<evidence type="ECO:0000256" key="1">
    <source>
        <dbReference type="ARBA" id="ARBA00010118"/>
    </source>
</evidence>
<evidence type="ECO:0000256" key="2">
    <source>
        <dbReference type="ARBA" id="ARBA00022679"/>
    </source>
</evidence>
<reference evidence="6" key="1">
    <citation type="submission" date="2023-03" db="EMBL/GenBank/DDBJ databases">
        <title>Complete genome of Cladonia borealis.</title>
        <authorList>
            <person name="Park H."/>
        </authorList>
    </citation>
    <scope>NUCLEOTIDE SEQUENCE</scope>
    <source>
        <strain evidence="6">ANT050790</strain>
    </source>
</reference>
<gene>
    <name evidence="6" type="ORF">JMJ35_001998</name>
</gene>
<accession>A0AA39R997</accession>
<keyword evidence="4" id="KW-1133">Transmembrane helix</keyword>
<feature type="transmembrane region" description="Helical" evidence="4">
    <location>
        <begin position="245"/>
        <end position="268"/>
    </location>
</feature>
<dbReference type="GO" id="GO:0016740">
    <property type="term" value="F:transferase activity"/>
    <property type="evidence" value="ECO:0007669"/>
    <property type="project" value="UniProtKB-KW"/>
</dbReference>
<feature type="transmembrane region" description="Helical" evidence="4">
    <location>
        <begin position="135"/>
        <end position="155"/>
    </location>
</feature>
<proteinExistence type="inferred from homology"/>
<name>A0AA39R997_9LECA</name>
<feature type="transmembrane region" description="Helical" evidence="4">
    <location>
        <begin position="161"/>
        <end position="181"/>
    </location>
</feature>
<feature type="transmembrane region" description="Helical" evidence="4">
    <location>
        <begin position="206"/>
        <end position="225"/>
    </location>
</feature>
<keyword evidence="2" id="KW-0808">Transferase</keyword>
<feature type="transmembrane region" description="Helical" evidence="4">
    <location>
        <begin position="379"/>
        <end position="396"/>
    </location>
</feature>
<evidence type="ECO:0000313" key="6">
    <source>
        <dbReference type="EMBL" id="KAK0515964.1"/>
    </source>
</evidence>
<evidence type="ECO:0000259" key="5">
    <source>
        <dbReference type="SMART" id="SM00672"/>
    </source>
</evidence>
<evidence type="ECO:0000256" key="4">
    <source>
        <dbReference type="SAM" id="Phobius"/>
    </source>
</evidence>
<keyword evidence="7" id="KW-1185">Reference proteome</keyword>
<evidence type="ECO:0000313" key="7">
    <source>
        <dbReference type="Proteomes" id="UP001166286"/>
    </source>
</evidence>
<organism evidence="6 7">
    <name type="scientific">Cladonia borealis</name>
    <dbReference type="NCBI Taxonomy" id="184061"/>
    <lineage>
        <taxon>Eukaryota</taxon>
        <taxon>Fungi</taxon>
        <taxon>Dikarya</taxon>
        <taxon>Ascomycota</taxon>
        <taxon>Pezizomycotina</taxon>
        <taxon>Lecanoromycetes</taxon>
        <taxon>OSLEUM clade</taxon>
        <taxon>Lecanoromycetidae</taxon>
        <taxon>Lecanorales</taxon>
        <taxon>Lecanorineae</taxon>
        <taxon>Cladoniaceae</taxon>
        <taxon>Cladonia</taxon>
    </lineage>
</organism>
<feature type="domain" description="Glycosyl transferase CAP10" evidence="5">
    <location>
        <begin position="698"/>
        <end position="996"/>
    </location>
</feature>
<feature type="transmembrane region" description="Helical" evidence="4">
    <location>
        <begin position="280"/>
        <end position="303"/>
    </location>
</feature>
<dbReference type="EMBL" id="JAFEKC020000003">
    <property type="protein sequence ID" value="KAK0515964.1"/>
    <property type="molecule type" value="Genomic_DNA"/>
</dbReference>
<feature type="region of interest" description="Disordered" evidence="3">
    <location>
        <begin position="108"/>
        <end position="128"/>
    </location>
</feature>
<evidence type="ECO:0000256" key="3">
    <source>
        <dbReference type="SAM" id="MobiDB-lite"/>
    </source>
</evidence>
<dbReference type="AlphaFoldDB" id="A0AA39R997"/>
<feature type="transmembrane region" description="Helical" evidence="4">
    <location>
        <begin position="417"/>
        <end position="435"/>
    </location>
</feature>
<dbReference type="PANTHER" id="PTHR12203">
    <property type="entry name" value="KDEL LYS-ASP-GLU-LEU CONTAINING - RELATED"/>
    <property type="match status" value="1"/>
</dbReference>
<dbReference type="Proteomes" id="UP001166286">
    <property type="component" value="Unassembled WGS sequence"/>
</dbReference>
<dbReference type="InterPro" id="IPR051091">
    <property type="entry name" value="O-Glucosyltr/Glycosyltrsf_90"/>
</dbReference>
<sequence>MRPMAAILREVRRTALPSFAKCQVFKSRQSIRSLPRFADLSWRPFPCNMSYIFHVYQQLARPNQALIFILSISGISLILLRNVIPKSIFSSDFSRDDSFLPLQDYRSANAPRGTKHPSSEQGDGAQVSPTRQRRLLQIGLAIALSLRVGILSLILHNQQCTISSFEGYLPLILAIYGYWYVDRRRLAADGSEINSHLLAYNGGGKYVLPAICLSIAYAFQAYATASPRSTYICPLSSNARITVPMLQILGVLLDYLFLISVESVVGVSVREASSNDGLSLAFLSHIFLLSSIISLLGAGIALATNSVYWVELFDVGWSHASSTVWHSIVFCVGVIAALHVTTHHGLSHLAIYVLCNCIYCNVLAHSWSDRGFLSATTQIPIALFLGFFLVGILSYLRVEQGSASRSSQRTASRLPSYVYITLILLVAVLGWSQTFQTPAVLEFHPVGLLMSNASDRAHAWLEQASKSDNLAESVEEYRRRYQRHPPPGFDAWYRYAITRSSVIIDDYDTIMEDLKPFWGISPAQIRLLSRQVVSDPFNEVSEVVVRNGRAELGPDFLPTHRWMLDGILDLIKDFSQFLPDMDLAFNLNDEPRVAVPHKTLQKLRAAGSGDHVSQKVKHNWGKDRAKHWLKPHDVEPTRLFKDHSRANSFSIGSIACPPTSYAQRAYMWDPSTLCTSCVAPHSHGVFLSNWSLAASPCHQPDLRNLHGFYLSPAAYKPSHRLLPIFSQSKVEGYADILYPSPWNYIDKVFYNASSMHPDLPFAEKENTLFWRGATSEGVSREGTWKGMSRQRAVHLSNNLTTDIHSPTLPLLLPHPSLSGKYNYQTLPTSPISALNLSLNISIVNGIARAWDNDGSAQDAEFGFVPPTDFQDHWRYRYLLDIDGAGYSGRFLPFLQSKSLPFRTGIFRAWWDGRLTAWRHFVPIDVRLHGLFSTLAYFTGAASPTGTVEGIMRENMQAGEEIAEAGRVWAEKVLRKEDMEIYMFRLLLEWGRLTDDRRDEIGYMGP</sequence>
<comment type="similarity">
    <text evidence="1">Belongs to the glycosyltransferase 90 family.</text>
</comment>
<keyword evidence="4" id="KW-0812">Transmembrane</keyword>
<feature type="transmembrane region" description="Helical" evidence="4">
    <location>
        <begin position="349"/>
        <end position="367"/>
    </location>
</feature>
<comment type="caution">
    <text evidence="6">The sequence shown here is derived from an EMBL/GenBank/DDBJ whole genome shotgun (WGS) entry which is preliminary data.</text>
</comment>
<protein>
    <recommendedName>
        <fullName evidence="5">Glycosyl transferase CAP10 domain-containing protein</fullName>
    </recommendedName>
</protein>
<dbReference type="SMART" id="SM00672">
    <property type="entry name" value="CAP10"/>
    <property type="match status" value="1"/>
</dbReference>
<dbReference type="Pfam" id="PF05686">
    <property type="entry name" value="Glyco_transf_90"/>
    <property type="match status" value="1"/>
</dbReference>
<keyword evidence="4" id="KW-0472">Membrane</keyword>